<evidence type="ECO:0000256" key="6">
    <source>
        <dbReference type="PIRSR" id="PIRSR613078-1"/>
    </source>
</evidence>
<dbReference type="Gene3D" id="3.40.50.1240">
    <property type="entry name" value="Phosphoglycerate mutase-like"/>
    <property type="match status" value="1"/>
</dbReference>
<dbReference type="OrthoDB" id="354304at2759"/>
<dbReference type="EC" id="5.4.2.11" evidence="9"/>
<reference evidence="10" key="1">
    <citation type="journal article" date="2014" name="Genome Announc.">
        <title>Genome sequence of the yeast Cyberlindnera fabianii (Hansenula fabianii).</title>
        <authorList>
            <person name="Freel K.C."/>
            <person name="Sarilar V."/>
            <person name="Neuveglise C."/>
            <person name="Devillers H."/>
            <person name="Friedrich A."/>
            <person name="Schacherer J."/>
        </authorList>
    </citation>
    <scope>NUCLEOTIDE SEQUENCE</scope>
    <source>
        <strain evidence="10">YJS4271</strain>
    </source>
</reference>
<proteinExistence type="inferred from homology"/>
<dbReference type="EMBL" id="LK052913">
    <property type="protein sequence ID" value="CDR47076.1"/>
    <property type="molecule type" value="Genomic_DNA"/>
</dbReference>
<feature type="active site" description="Proton donor/acceptor" evidence="6">
    <location>
        <position position="88"/>
    </location>
</feature>
<keyword evidence="5 9" id="KW-0413">Isomerase</keyword>
<evidence type="ECO:0000256" key="9">
    <source>
        <dbReference type="RuleBase" id="RU004511"/>
    </source>
</evidence>
<evidence type="ECO:0000256" key="5">
    <source>
        <dbReference type="ARBA" id="ARBA00023235"/>
    </source>
</evidence>
<evidence type="ECO:0000256" key="2">
    <source>
        <dbReference type="ARBA" id="ARBA00004798"/>
    </source>
</evidence>
<dbReference type="InterPro" id="IPR005952">
    <property type="entry name" value="Phosphogly_mut1"/>
</dbReference>
<feature type="binding site" evidence="7">
    <location>
        <position position="99"/>
    </location>
    <ligand>
        <name>substrate</name>
    </ligand>
</feature>
<name>A0A061BCN0_CYBFA</name>
<evidence type="ECO:0000256" key="4">
    <source>
        <dbReference type="ARBA" id="ARBA00023152"/>
    </source>
</evidence>
<comment type="catalytic activity">
    <reaction evidence="1 9">
        <text>(2R)-2-phosphoglycerate = (2R)-3-phosphoglycerate</text>
        <dbReference type="Rhea" id="RHEA:15901"/>
        <dbReference type="ChEBI" id="CHEBI:58272"/>
        <dbReference type="ChEBI" id="CHEBI:58289"/>
        <dbReference type="EC" id="5.4.2.11"/>
    </reaction>
</comment>
<organism evidence="10">
    <name type="scientific">Cyberlindnera fabianii</name>
    <name type="common">Yeast</name>
    <name type="synonym">Hansenula fabianii</name>
    <dbReference type="NCBI Taxonomy" id="36022"/>
    <lineage>
        <taxon>Eukaryota</taxon>
        <taxon>Fungi</taxon>
        <taxon>Dikarya</taxon>
        <taxon>Ascomycota</taxon>
        <taxon>Saccharomycotina</taxon>
        <taxon>Saccharomycetes</taxon>
        <taxon>Phaffomycetales</taxon>
        <taxon>Phaffomycetaceae</taxon>
        <taxon>Cyberlindnera</taxon>
    </lineage>
</organism>
<dbReference type="SMART" id="SM00855">
    <property type="entry name" value="PGAM"/>
    <property type="match status" value="1"/>
</dbReference>
<dbReference type="GO" id="GO:0006096">
    <property type="term" value="P:glycolytic process"/>
    <property type="evidence" value="ECO:0007669"/>
    <property type="project" value="UniProtKB-UniPathway"/>
</dbReference>
<evidence type="ECO:0000313" key="10">
    <source>
        <dbReference type="EMBL" id="CDR47076.1"/>
    </source>
</evidence>
<evidence type="ECO:0000256" key="3">
    <source>
        <dbReference type="ARBA" id="ARBA00006717"/>
    </source>
</evidence>
<feature type="site" description="Transition state stabilizer" evidence="8">
    <location>
        <position position="180"/>
    </location>
</feature>
<protein>
    <recommendedName>
        <fullName evidence="9">Phosphoglycerate mutase</fullName>
        <ecNumber evidence="9">5.4.2.11</ecNumber>
    </recommendedName>
</protein>
<gene>
    <name evidence="10" type="ORF">CYFA0S_28e00254g</name>
</gene>
<dbReference type="PhylomeDB" id="A0A061BCN0"/>
<comment type="similarity">
    <text evidence="3 9">Belongs to the phosphoglycerate mutase family. BPG-dependent PGAM subfamily.</text>
</comment>
<keyword evidence="4 9" id="KW-0324">Glycolysis</keyword>
<dbReference type="AlphaFoldDB" id="A0A061BCN0"/>
<dbReference type="InterPro" id="IPR029033">
    <property type="entry name" value="His_PPase_superfam"/>
</dbReference>
<feature type="binding site" evidence="7">
    <location>
        <begin position="9"/>
        <end position="16"/>
    </location>
    <ligand>
        <name>substrate</name>
    </ligand>
</feature>
<comment type="pathway">
    <text evidence="2 9">Carbohydrate degradation; glycolysis; pyruvate from D-glyceraldehyde 3-phosphate: step 3/5.</text>
</comment>
<dbReference type="Pfam" id="PF00300">
    <property type="entry name" value="His_Phos_1"/>
    <property type="match status" value="1"/>
</dbReference>
<feature type="binding site" evidence="7">
    <location>
        <begin position="88"/>
        <end position="91"/>
    </location>
    <ligand>
        <name>substrate</name>
    </ligand>
</feature>
<dbReference type="PIRSF" id="PIRSF000709">
    <property type="entry name" value="6PFK_2-Ptase"/>
    <property type="match status" value="1"/>
</dbReference>
<dbReference type="SUPFAM" id="SSF53254">
    <property type="entry name" value="Phosphoglycerate mutase-like"/>
    <property type="match status" value="1"/>
</dbReference>
<dbReference type="GO" id="GO:0004619">
    <property type="term" value="F:phosphoglycerate mutase activity"/>
    <property type="evidence" value="ECO:0007669"/>
    <property type="project" value="UniProtKB-EC"/>
</dbReference>
<dbReference type="UniPathway" id="UPA00109">
    <property type="reaction ID" value="UER00186"/>
</dbReference>
<dbReference type="InterPro" id="IPR001345">
    <property type="entry name" value="PG/BPGM_mutase_AS"/>
</dbReference>
<evidence type="ECO:0000256" key="8">
    <source>
        <dbReference type="PIRSR" id="PIRSR613078-3"/>
    </source>
</evidence>
<dbReference type="NCBIfam" id="TIGR01258">
    <property type="entry name" value="pgm_1"/>
    <property type="match status" value="1"/>
</dbReference>
<dbReference type="InterPro" id="IPR013078">
    <property type="entry name" value="His_Pase_superF_clade-1"/>
</dbReference>
<accession>A0A061BCN0</accession>
<dbReference type="CDD" id="cd07067">
    <property type="entry name" value="HP_PGM_like"/>
    <property type="match status" value="1"/>
</dbReference>
<feature type="binding site" evidence="7">
    <location>
        <position position="61"/>
    </location>
    <ligand>
        <name>substrate</name>
    </ligand>
</feature>
<evidence type="ECO:0000256" key="7">
    <source>
        <dbReference type="PIRSR" id="PIRSR613078-2"/>
    </source>
</evidence>
<dbReference type="PANTHER" id="PTHR11931">
    <property type="entry name" value="PHOSPHOGLYCERATE MUTASE"/>
    <property type="match status" value="1"/>
</dbReference>
<sequence length="247" mass="28194">MGHKLLLMRHGQSEFNNLNIFCGWLDAHLTPKGQDQARSSAELIKQFDLIPDHVFTSKLTRTCQTARIIMEQLDREWIDVDKSWRLNERHYGALQGRDKSQVLAELGEEEYMHVRRAYDGVPPLVEHEGDRSLDDRYKDVLKELPKGESLQMVIERLEPYLKSQVLPVLQSGKIVLIVAHGSTVRAVLKVVKGLSEEEIKNVNIPNGIPMCLEVDDHLRSIGRDFYLDPEDAKKRAAEVAKEGFSSI</sequence>
<dbReference type="HAMAP" id="MF_01039">
    <property type="entry name" value="PGAM_GpmA"/>
    <property type="match status" value="1"/>
</dbReference>
<dbReference type="PROSITE" id="PS00175">
    <property type="entry name" value="PG_MUTASE"/>
    <property type="match status" value="1"/>
</dbReference>
<dbReference type="VEuPathDB" id="FungiDB:BON22_4627"/>
<evidence type="ECO:0000256" key="1">
    <source>
        <dbReference type="ARBA" id="ARBA00000380"/>
    </source>
</evidence>
<feature type="binding site" evidence="7">
    <location>
        <begin position="115"/>
        <end position="116"/>
    </location>
    <ligand>
        <name>substrate</name>
    </ligand>
</feature>
<feature type="active site" description="Tele-phosphohistidine intermediate" evidence="6">
    <location>
        <position position="10"/>
    </location>
</feature>